<keyword evidence="1" id="KW-0732">Signal</keyword>
<reference evidence="2 3" key="1">
    <citation type="submission" date="2020-01" db="EMBL/GenBank/DDBJ databases">
        <title>Bacteria diversity of Porities sp.</title>
        <authorList>
            <person name="Wang G."/>
        </authorList>
    </citation>
    <scope>NUCLEOTIDE SEQUENCE [LARGE SCALE GENOMIC DNA]</scope>
    <source>
        <strain evidence="2 3">R33</strain>
    </source>
</reference>
<dbReference type="Proteomes" id="UP000475249">
    <property type="component" value="Unassembled WGS sequence"/>
</dbReference>
<accession>A0A6L9EFX6</accession>
<dbReference type="EMBL" id="WXYO01000007">
    <property type="protein sequence ID" value="NAS13670.1"/>
    <property type="molecule type" value="Genomic_DNA"/>
</dbReference>
<dbReference type="AlphaFoldDB" id="A0A6L9EFX6"/>
<feature type="chain" id="PRO_5026842705" evidence="1">
    <location>
        <begin position="23"/>
        <end position="113"/>
    </location>
</feature>
<evidence type="ECO:0000256" key="1">
    <source>
        <dbReference type="SAM" id="SignalP"/>
    </source>
</evidence>
<sequence>MKKLTRHLLCGAFFLCAATLSAQQTPQKDALKKAEEEAGPLVFKFEPGLIADKEARRMAILQKKAIIDTLDISESKRLKLLKDLYQGKESKRLQKYLLADNAYEEAEYQDPEK</sequence>
<name>A0A6L9EFX6_9FLAO</name>
<evidence type="ECO:0000313" key="3">
    <source>
        <dbReference type="Proteomes" id="UP000475249"/>
    </source>
</evidence>
<keyword evidence="3" id="KW-1185">Reference proteome</keyword>
<organism evidence="2 3">
    <name type="scientific">Poritiphilus flavus</name>
    <dbReference type="NCBI Taxonomy" id="2697053"/>
    <lineage>
        <taxon>Bacteria</taxon>
        <taxon>Pseudomonadati</taxon>
        <taxon>Bacteroidota</taxon>
        <taxon>Flavobacteriia</taxon>
        <taxon>Flavobacteriales</taxon>
        <taxon>Flavobacteriaceae</taxon>
        <taxon>Poritiphilus</taxon>
    </lineage>
</organism>
<comment type="caution">
    <text evidence="2">The sequence shown here is derived from an EMBL/GenBank/DDBJ whole genome shotgun (WGS) entry which is preliminary data.</text>
</comment>
<dbReference type="RefSeq" id="WP_161436699.1">
    <property type="nucleotide sequence ID" value="NZ_WXYO01000007.1"/>
</dbReference>
<evidence type="ECO:0000313" key="2">
    <source>
        <dbReference type="EMBL" id="NAS13670.1"/>
    </source>
</evidence>
<feature type="signal peptide" evidence="1">
    <location>
        <begin position="1"/>
        <end position="22"/>
    </location>
</feature>
<proteinExistence type="predicted"/>
<protein>
    <submittedName>
        <fullName evidence="2">Uncharacterized protein</fullName>
    </submittedName>
</protein>
<gene>
    <name evidence="2" type="ORF">GTQ38_16775</name>
</gene>